<dbReference type="RefSeq" id="XP_004493081.1">
    <property type="nucleotide sequence ID" value="XM_004493024.1"/>
</dbReference>
<accession>A0A1S2XS28</accession>
<evidence type="ECO:0000256" key="6">
    <source>
        <dbReference type="ARBA" id="ARBA00023180"/>
    </source>
</evidence>
<feature type="signal peptide" evidence="9">
    <location>
        <begin position="1"/>
        <end position="31"/>
    </location>
</feature>
<evidence type="ECO:0000256" key="1">
    <source>
        <dbReference type="ARBA" id="ARBA00004239"/>
    </source>
</evidence>
<dbReference type="Proteomes" id="UP000087171">
    <property type="component" value="Chromosome Ca3"/>
</dbReference>
<dbReference type="AlphaFoldDB" id="A0A1S2XS28"/>
<keyword evidence="5" id="KW-0221">Differentiation</keyword>
<keyword evidence="6" id="KW-0325">Glycoprotein</keyword>
<name>A0A1S2XS28_CICAR</name>
<keyword evidence="7" id="KW-0379">Hydroxylation</keyword>
<keyword evidence="3" id="KW-0964">Secreted</keyword>
<dbReference type="PANTHER" id="PTHR36016:SF9">
    <property type="entry name" value="PROTEIN, PUTATIVE-RELATED"/>
    <property type="match status" value="1"/>
</dbReference>
<evidence type="ECO:0000256" key="7">
    <source>
        <dbReference type="ARBA" id="ARBA00023278"/>
    </source>
</evidence>
<organism evidence="10 11">
    <name type="scientific">Cicer arietinum</name>
    <name type="common">Chickpea</name>
    <name type="synonym">Garbanzo</name>
    <dbReference type="NCBI Taxonomy" id="3827"/>
    <lineage>
        <taxon>Eukaryota</taxon>
        <taxon>Viridiplantae</taxon>
        <taxon>Streptophyta</taxon>
        <taxon>Embryophyta</taxon>
        <taxon>Tracheophyta</taxon>
        <taxon>Spermatophyta</taxon>
        <taxon>Magnoliopsida</taxon>
        <taxon>eudicotyledons</taxon>
        <taxon>Gunneridae</taxon>
        <taxon>Pentapetalae</taxon>
        <taxon>rosids</taxon>
        <taxon>fabids</taxon>
        <taxon>Fabales</taxon>
        <taxon>Fabaceae</taxon>
        <taxon>Papilionoideae</taxon>
        <taxon>50 kb inversion clade</taxon>
        <taxon>NPAAA clade</taxon>
        <taxon>Hologalegina</taxon>
        <taxon>IRL clade</taxon>
        <taxon>Cicereae</taxon>
        <taxon>Cicer</taxon>
    </lineage>
</organism>
<evidence type="ECO:0000313" key="10">
    <source>
        <dbReference type="Proteomes" id="UP000087171"/>
    </source>
</evidence>
<dbReference type="InterPro" id="IPR039617">
    <property type="entry name" value="CLAVATA3-CLE"/>
</dbReference>
<evidence type="ECO:0000256" key="2">
    <source>
        <dbReference type="ARBA" id="ARBA00005416"/>
    </source>
</evidence>
<dbReference type="OrthoDB" id="1412460at2759"/>
<keyword evidence="4 9" id="KW-0732">Signal</keyword>
<reference evidence="10" key="1">
    <citation type="journal article" date="2013" name="Nat. Biotechnol.">
        <title>Draft genome sequence of chickpea (Cicer arietinum) provides a resource for trait improvement.</title>
        <authorList>
            <person name="Varshney R.K."/>
            <person name="Song C."/>
            <person name="Saxena R.K."/>
            <person name="Azam S."/>
            <person name="Yu S."/>
            <person name="Sharpe A.G."/>
            <person name="Cannon S."/>
            <person name="Baek J."/>
            <person name="Rosen B.D."/>
            <person name="Tar'an B."/>
            <person name="Millan T."/>
            <person name="Zhang X."/>
            <person name="Ramsay L.D."/>
            <person name="Iwata A."/>
            <person name="Wang Y."/>
            <person name="Nelson W."/>
            <person name="Farmer A.D."/>
            <person name="Gaur P.M."/>
            <person name="Soderlund C."/>
            <person name="Penmetsa R.V."/>
            <person name="Xu C."/>
            <person name="Bharti A.K."/>
            <person name="He W."/>
            <person name="Winter P."/>
            <person name="Zhao S."/>
            <person name="Hane J.K."/>
            <person name="Carrasquilla-Garcia N."/>
            <person name="Condie J.A."/>
            <person name="Upadhyaya H.D."/>
            <person name="Luo M.C."/>
            <person name="Thudi M."/>
            <person name="Gowda C.L."/>
            <person name="Singh N.P."/>
            <person name="Lichtenzveig J."/>
            <person name="Gali K.K."/>
            <person name="Rubio J."/>
            <person name="Nadarajan N."/>
            <person name="Dolezel J."/>
            <person name="Bansal K.C."/>
            <person name="Xu X."/>
            <person name="Edwards D."/>
            <person name="Zhang G."/>
            <person name="Kahl G."/>
            <person name="Gil J."/>
            <person name="Singh K.B."/>
            <person name="Datta S.K."/>
            <person name="Jackson S.A."/>
            <person name="Wang J."/>
            <person name="Cook D.R."/>
        </authorList>
    </citation>
    <scope>NUCLEOTIDE SEQUENCE [LARGE SCALE GENOMIC DNA]</scope>
    <source>
        <strain evidence="10">cv. CDC Frontier</strain>
    </source>
</reference>
<protein>
    <submittedName>
        <fullName evidence="11">Uncharacterized protein LOC101509702</fullName>
    </submittedName>
</protein>
<sequence>MAKLHRTFPPTILIGVALLALLSNNAKTIVARFVPLTTSQTNDNQPQNPTCLKLGCIKEHQNNLNPTTHDRPLQHGNVNHIFRESLEGPYVRHHKSLRPNNIDRILRESPSGPDPHHHH</sequence>
<reference evidence="11" key="2">
    <citation type="submission" date="2025-08" db="UniProtKB">
        <authorList>
            <consortium name="RefSeq"/>
        </authorList>
    </citation>
    <scope>IDENTIFICATION</scope>
    <source>
        <tissue evidence="11">Etiolated seedlings</tissue>
    </source>
</reference>
<evidence type="ECO:0000256" key="5">
    <source>
        <dbReference type="ARBA" id="ARBA00022782"/>
    </source>
</evidence>
<dbReference type="GO" id="GO:0030154">
    <property type="term" value="P:cell differentiation"/>
    <property type="evidence" value="ECO:0007669"/>
    <property type="project" value="UniProtKB-KW"/>
</dbReference>
<feature type="region of interest" description="Disordered" evidence="8">
    <location>
        <begin position="88"/>
        <end position="119"/>
    </location>
</feature>
<evidence type="ECO:0000256" key="8">
    <source>
        <dbReference type="SAM" id="MobiDB-lite"/>
    </source>
</evidence>
<feature type="chain" id="PRO_5010324268" evidence="9">
    <location>
        <begin position="32"/>
        <end position="119"/>
    </location>
</feature>
<evidence type="ECO:0000313" key="11">
    <source>
        <dbReference type="RefSeq" id="XP_004493081.1"/>
    </source>
</evidence>
<proteinExistence type="inferred from homology"/>
<comment type="similarity">
    <text evidence="2">Belongs to the CLV3/ESR signal peptide family.</text>
</comment>
<keyword evidence="10" id="KW-1185">Reference proteome</keyword>
<gene>
    <name evidence="11" type="primary">LOC101509702</name>
</gene>
<evidence type="ECO:0000256" key="4">
    <source>
        <dbReference type="ARBA" id="ARBA00022729"/>
    </source>
</evidence>
<dbReference type="GO" id="GO:0005576">
    <property type="term" value="C:extracellular region"/>
    <property type="evidence" value="ECO:0007669"/>
    <property type="project" value="UniProtKB-SubCell"/>
</dbReference>
<dbReference type="PaxDb" id="3827-XP_004493081.1"/>
<comment type="subcellular location">
    <subcellularLocation>
        <location evidence="1">Secreted</location>
        <location evidence="1">Extracellular space</location>
    </subcellularLocation>
</comment>
<evidence type="ECO:0000256" key="3">
    <source>
        <dbReference type="ARBA" id="ARBA00022525"/>
    </source>
</evidence>
<dbReference type="PANTHER" id="PTHR36016">
    <property type="entry name" value="CLAVATA3/ESR (CLE)-RELATED PROTEIN 7"/>
    <property type="match status" value="1"/>
</dbReference>
<evidence type="ECO:0000256" key="9">
    <source>
        <dbReference type="SAM" id="SignalP"/>
    </source>
</evidence>